<accession>A0A8G2FEL0</accession>
<evidence type="ECO:0000313" key="1">
    <source>
        <dbReference type="EMBL" id="SFL79207.1"/>
    </source>
</evidence>
<comment type="caution">
    <text evidence="1">The sequence shown here is derived from an EMBL/GenBank/DDBJ whole genome shotgun (WGS) entry which is preliminary data.</text>
</comment>
<dbReference type="InterPro" id="IPR013078">
    <property type="entry name" value="His_Pase_superF_clade-1"/>
</dbReference>
<reference evidence="1 2" key="1">
    <citation type="submission" date="2016-10" db="EMBL/GenBank/DDBJ databases">
        <authorList>
            <person name="Varghese N."/>
            <person name="Submissions S."/>
        </authorList>
    </citation>
    <scope>NUCLEOTIDE SEQUENCE [LARGE SCALE GENOMIC DNA]</scope>
    <source>
        <strain evidence="1 2">DSM 1741</strain>
    </source>
</reference>
<dbReference type="RefSeq" id="WP_092192231.1">
    <property type="nucleotide sequence ID" value="NZ_FOTO01000006.1"/>
</dbReference>
<dbReference type="PANTHER" id="PTHR48100:SF1">
    <property type="entry name" value="HISTIDINE PHOSPHATASE FAMILY PROTEIN-RELATED"/>
    <property type="match status" value="1"/>
</dbReference>
<dbReference type="PANTHER" id="PTHR48100">
    <property type="entry name" value="BROAD-SPECIFICITY PHOSPHATASE YOR283W-RELATED"/>
    <property type="match status" value="1"/>
</dbReference>
<dbReference type="GO" id="GO:0005737">
    <property type="term" value="C:cytoplasm"/>
    <property type="evidence" value="ECO:0007669"/>
    <property type="project" value="TreeGrafter"/>
</dbReference>
<dbReference type="InterPro" id="IPR029033">
    <property type="entry name" value="His_PPase_superfam"/>
</dbReference>
<gene>
    <name evidence="1" type="ORF">SAMN05421830_106169</name>
</gene>
<keyword evidence="2" id="KW-1185">Reference proteome</keyword>
<dbReference type="SUPFAM" id="SSF53254">
    <property type="entry name" value="Phosphoglycerate mutase-like"/>
    <property type="match status" value="1"/>
</dbReference>
<sequence length="196" mass="21768">MNVIGLLRHGPTAWNLEKRIQGMTDTPLDPGFDPRPWRETLTAHGPWDFVATSPLRRARDTARLLFPQCEPAIIPDLREQNWGEWTGLTVAGLRRDHPGLIERQEALGWDFTPPGGESRRQVLARTLAAIDDAVLGRDGERILMITHLGVIKILLNHLLGSPFLPGASADVAKRALHLLTLDHGDLRVLGTNVRLS</sequence>
<dbReference type="InterPro" id="IPR050275">
    <property type="entry name" value="PGM_Phosphatase"/>
</dbReference>
<dbReference type="AlphaFoldDB" id="A0A8G2FEL0"/>
<dbReference type="CDD" id="cd07067">
    <property type="entry name" value="HP_PGM_like"/>
    <property type="match status" value="1"/>
</dbReference>
<dbReference type="OrthoDB" id="9781415at2"/>
<name>A0A8G2FEL0_DESNO</name>
<dbReference type="GO" id="GO:0016791">
    <property type="term" value="F:phosphatase activity"/>
    <property type="evidence" value="ECO:0007669"/>
    <property type="project" value="TreeGrafter"/>
</dbReference>
<organism evidence="1 2">
    <name type="scientific">Desulfomicrobium norvegicum (strain DSM 1741 / NCIMB 8310)</name>
    <name type="common">Desulfovibrio baculatus (strain Norway 4)</name>
    <name type="synonym">Desulfovibrio desulfuricans (strain Norway 4)</name>
    <dbReference type="NCBI Taxonomy" id="52561"/>
    <lineage>
        <taxon>Bacteria</taxon>
        <taxon>Pseudomonadati</taxon>
        <taxon>Thermodesulfobacteriota</taxon>
        <taxon>Desulfovibrionia</taxon>
        <taxon>Desulfovibrionales</taxon>
        <taxon>Desulfomicrobiaceae</taxon>
        <taxon>Desulfomicrobium</taxon>
    </lineage>
</organism>
<dbReference type="Pfam" id="PF00300">
    <property type="entry name" value="His_Phos_1"/>
    <property type="match status" value="1"/>
</dbReference>
<dbReference type="Proteomes" id="UP000199581">
    <property type="component" value="Unassembled WGS sequence"/>
</dbReference>
<dbReference type="EMBL" id="FOTO01000006">
    <property type="protein sequence ID" value="SFL79207.1"/>
    <property type="molecule type" value="Genomic_DNA"/>
</dbReference>
<evidence type="ECO:0000313" key="2">
    <source>
        <dbReference type="Proteomes" id="UP000199581"/>
    </source>
</evidence>
<dbReference type="SMART" id="SM00855">
    <property type="entry name" value="PGAM"/>
    <property type="match status" value="1"/>
</dbReference>
<protein>
    <submittedName>
        <fullName evidence="1">Probable phosphoglycerate mutase</fullName>
    </submittedName>
</protein>
<proteinExistence type="predicted"/>
<dbReference type="Gene3D" id="3.40.50.1240">
    <property type="entry name" value="Phosphoglycerate mutase-like"/>
    <property type="match status" value="1"/>
</dbReference>